<evidence type="ECO:0000256" key="6">
    <source>
        <dbReference type="SAM" id="Phobius"/>
    </source>
</evidence>
<dbReference type="PANTHER" id="PTHR20855:SF3">
    <property type="entry name" value="LD03007P"/>
    <property type="match status" value="1"/>
</dbReference>
<keyword evidence="3 6" id="KW-1133">Transmembrane helix</keyword>
<evidence type="ECO:0000313" key="7">
    <source>
        <dbReference type="EMBL" id="AFD05668.1"/>
    </source>
</evidence>
<evidence type="ECO:0000256" key="1">
    <source>
        <dbReference type="ARBA" id="ARBA00004141"/>
    </source>
</evidence>
<keyword evidence="8" id="KW-1185">Reference proteome</keyword>
<reference evidence="7" key="1">
    <citation type="submission" date="2012-02" db="EMBL/GenBank/DDBJ databases">
        <title>The complete genome of Solitalea canadensis DSM 3403.</title>
        <authorList>
            <consortium name="US DOE Joint Genome Institute (JGI-PGF)"/>
            <person name="Lucas S."/>
            <person name="Copeland A."/>
            <person name="Lapidus A."/>
            <person name="Glavina del Rio T."/>
            <person name="Dalin E."/>
            <person name="Tice H."/>
            <person name="Bruce D."/>
            <person name="Goodwin L."/>
            <person name="Pitluck S."/>
            <person name="Peters L."/>
            <person name="Ovchinnikova G."/>
            <person name="Lu M."/>
            <person name="Kyrpides N."/>
            <person name="Mavromatis K."/>
            <person name="Ivanova N."/>
            <person name="Brettin T."/>
            <person name="Detter J.C."/>
            <person name="Han C."/>
            <person name="Larimer F."/>
            <person name="Land M."/>
            <person name="Hauser L."/>
            <person name="Markowitz V."/>
            <person name="Cheng J.-F."/>
            <person name="Hugenholtz P."/>
            <person name="Woyke T."/>
            <person name="Wu D."/>
            <person name="Spring S."/>
            <person name="Schroeder M."/>
            <person name="Kopitz M."/>
            <person name="Brambilla E."/>
            <person name="Klenk H.-P."/>
            <person name="Eisen J.A."/>
        </authorList>
    </citation>
    <scope>NUCLEOTIDE SEQUENCE</scope>
    <source>
        <strain evidence="7">DSM 3403</strain>
    </source>
</reference>
<feature type="binding site" evidence="5">
    <location>
        <position position="194"/>
    </location>
    <ligand>
        <name>Zn(2+)</name>
        <dbReference type="ChEBI" id="CHEBI:29105"/>
    </ligand>
</feature>
<dbReference type="Pfam" id="PF03006">
    <property type="entry name" value="HlyIII"/>
    <property type="match status" value="1"/>
</dbReference>
<feature type="transmembrane region" description="Helical" evidence="6">
    <location>
        <begin position="81"/>
        <end position="103"/>
    </location>
</feature>
<keyword evidence="2 6" id="KW-0812">Transmembrane</keyword>
<feature type="transmembrane region" description="Helical" evidence="6">
    <location>
        <begin position="193"/>
        <end position="212"/>
    </location>
</feature>
<evidence type="ECO:0000256" key="4">
    <source>
        <dbReference type="ARBA" id="ARBA00023136"/>
    </source>
</evidence>
<comment type="subcellular location">
    <subcellularLocation>
        <location evidence="1">Membrane</location>
        <topology evidence="1">Multi-pass membrane protein</topology>
    </subcellularLocation>
</comment>
<organism evidence="7 8">
    <name type="scientific">Solitalea canadensis (strain ATCC 29591 / DSM 3403 / JCM 21819 / LMG 8368 / NBRC 15130 / NCIMB 12057 / USAM 9D)</name>
    <name type="common">Flexibacter canadensis</name>
    <dbReference type="NCBI Taxonomy" id="929556"/>
    <lineage>
        <taxon>Bacteria</taxon>
        <taxon>Pseudomonadati</taxon>
        <taxon>Bacteroidota</taxon>
        <taxon>Sphingobacteriia</taxon>
        <taxon>Sphingobacteriales</taxon>
        <taxon>Sphingobacteriaceae</taxon>
        <taxon>Solitalea</taxon>
    </lineage>
</organism>
<feature type="transmembrane region" description="Helical" evidence="6">
    <location>
        <begin position="21"/>
        <end position="40"/>
    </location>
</feature>
<evidence type="ECO:0000256" key="3">
    <source>
        <dbReference type="ARBA" id="ARBA00022989"/>
    </source>
</evidence>
<keyword evidence="5" id="KW-0862">Zinc</keyword>
<dbReference type="InterPro" id="IPR004254">
    <property type="entry name" value="AdipoR/HlyIII-related"/>
</dbReference>
<evidence type="ECO:0000313" key="8">
    <source>
        <dbReference type="Proteomes" id="UP000007590"/>
    </source>
</evidence>
<dbReference type="PANTHER" id="PTHR20855">
    <property type="entry name" value="ADIPOR/PROGESTIN RECEPTOR-RELATED"/>
    <property type="match status" value="1"/>
</dbReference>
<gene>
    <name evidence="7" type="ordered locus">Solca_0538</name>
</gene>
<proteinExistence type="predicted"/>
<feature type="binding site" evidence="5">
    <location>
        <position position="68"/>
    </location>
    <ligand>
        <name>Zn(2+)</name>
        <dbReference type="ChEBI" id="CHEBI:29105"/>
    </ligand>
</feature>
<dbReference type="EMBL" id="CP003349">
    <property type="protein sequence ID" value="AFD05668.1"/>
    <property type="molecule type" value="Genomic_DNA"/>
</dbReference>
<feature type="transmembrane region" description="Helical" evidence="6">
    <location>
        <begin position="161"/>
        <end position="181"/>
    </location>
</feature>
<accession>H8KXZ2</accession>
<dbReference type="eggNOG" id="COG1272">
    <property type="taxonomic scope" value="Bacteria"/>
</dbReference>
<evidence type="ECO:0000256" key="5">
    <source>
        <dbReference type="PIRSR" id="PIRSR604254-1"/>
    </source>
</evidence>
<name>H8KXZ2_SOLCM</name>
<dbReference type="HOGENOM" id="CLU_051078_1_0_10"/>
<feature type="transmembrane region" description="Helical" evidence="6">
    <location>
        <begin position="46"/>
        <end position="69"/>
    </location>
</feature>
<dbReference type="GO" id="GO:0046872">
    <property type="term" value="F:metal ion binding"/>
    <property type="evidence" value="ECO:0007669"/>
    <property type="project" value="UniProtKB-KW"/>
</dbReference>
<feature type="transmembrane region" description="Helical" evidence="6">
    <location>
        <begin position="109"/>
        <end position="128"/>
    </location>
</feature>
<dbReference type="RefSeq" id="WP_014678896.1">
    <property type="nucleotide sequence ID" value="NC_017770.1"/>
</dbReference>
<feature type="binding site" evidence="5">
    <location>
        <position position="190"/>
    </location>
    <ligand>
        <name>Zn(2+)</name>
        <dbReference type="ChEBI" id="CHEBI:29105"/>
    </ligand>
</feature>
<evidence type="ECO:0000256" key="2">
    <source>
        <dbReference type="ARBA" id="ARBA00022692"/>
    </source>
</evidence>
<protein>
    <submittedName>
        <fullName evidence="7">Putative membrane protein, hemolysin III</fullName>
    </submittedName>
</protein>
<sequence length="213" mass="24152">MNIFTYPSYEEKHERLNTLTHLIGTAAFLIGGIYLVWQCYSSKQNLLLPIGIYTASLITMFLVSSIYHATRQPDRKHFWQIVDHCCIFLLIGGTYVPIIMHYIKNETGSMFLTAMWTIIVSGILLKIFFTGKYTFLSTALYLALGWMGMLIIQPIMNAVPLTIVSLLGIGGMLYTIGVYFYRNDSIAYNHTIWHLFVLGGASFHFGAILQLVS</sequence>
<dbReference type="STRING" id="929556.Solca_0538"/>
<dbReference type="KEGG" id="scn:Solca_0538"/>
<keyword evidence="4 6" id="KW-0472">Membrane</keyword>
<dbReference type="OrthoDB" id="9813689at2"/>
<feature type="transmembrane region" description="Helical" evidence="6">
    <location>
        <begin position="135"/>
        <end position="155"/>
    </location>
</feature>
<dbReference type="AlphaFoldDB" id="H8KXZ2"/>
<keyword evidence="5" id="KW-0479">Metal-binding</keyword>
<dbReference type="Proteomes" id="UP000007590">
    <property type="component" value="Chromosome"/>
</dbReference>
<dbReference type="GO" id="GO:0016020">
    <property type="term" value="C:membrane"/>
    <property type="evidence" value="ECO:0007669"/>
    <property type="project" value="UniProtKB-SubCell"/>
</dbReference>